<evidence type="ECO:0000313" key="3">
    <source>
        <dbReference type="Proteomes" id="UP000004982"/>
    </source>
</evidence>
<gene>
    <name evidence="2" type="ORF">HMPREF9418_2967</name>
</gene>
<dbReference type="EMBL" id="AFQE01000171">
    <property type="protein sequence ID" value="EGQ73190.1"/>
    <property type="molecule type" value="Genomic_DNA"/>
</dbReference>
<dbReference type="NCBIfam" id="TIGR01643">
    <property type="entry name" value="YD_repeat_2x"/>
    <property type="match status" value="1"/>
</dbReference>
<evidence type="ECO:0000256" key="1">
    <source>
        <dbReference type="SAM" id="MobiDB-lite"/>
    </source>
</evidence>
<feature type="non-terminal residue" evidence="2">
    <location>
        <position position="158"/>
    </location>
</feature>
<reference evidence="2 3" key="1">
    <citation type="submission" date="2011-05" db="EMBL/GenBank/DDBJ databases">
        <authorList>
            <person name="Muzny D."/>
            <person name="Qin X."/>
            <person name="Deng J."/>
            <person name="Jiang H."/>
            <person name="Liu Y."/>
            <person name="Qu J."/>
            <person name="Song X.-Z."/>
            <person name="Zhang L."/>
            <person name="Thornton R."/>
            <person name="Coyle M."/>
            <person name="Francisco L."/>
            <person name="Jackson L."/>
            <person name="Javaid M."/>
            <person name="Korchina V."/>
            <person name="Kovar C."/>
            <person name="Mata R."/>
            <person name="Mathew T."/>
            <person name="Ngo R."/>
            <person name="Nguyen L."/>
            <person name="Nguyen N."/>
            <person name="Okwuonu G."/>
            <person name="Ongeri F."/>
            <person name="Pham C."/>
            <person name="Simmons D."/>
            <person name="Wilczek-Boney K."/>
            <person name="Hale W."/>
            <person name="Jakkamsetti A."/>
            <person name="Pham P."/>
            <person name="Ruth R."/>
            <person name="San Lucas F."/>
            <person name="Warren J."/>
            <person name="Zhang J."/>
            <person name="Zhao Z."/>
            <person name="Zhou C."/>
            <person name="Zhu D."/>
            <person name="Lee S."/>
            <person name="Bess C."/>
            <person name="Blankenburg K."/>
            <person name="Forbes L."/>
            <person name="Fu Q."/>
            <person name="Gubbala S."/>
            <person name="Hirani K."/>
            <person name="Jayaseelan J.C."/>
            <person name="Lara F."/>
            <person name="Munidasa M."/>
            <person name="Palculict T."/>
            <person name="Patil S."/>
            <person name="Pu L.-L."/>
            <person name="Saada N."/>
            <person name="Tang L."/>
            <person name="Weissenberger G."/>
            <person name="Zhu Y."/>
            <person name="Hemphill L."/>
            <person name="Shang Y."/>
            <person name="Youmans B."/>
            <person name="Ayvaz T."/>
            <person name="Ross M."/>
            <person name="Santibanez J."/>
            <person name="Aqrawi P."/>
            <person name="Gross S."/>
            <person name="Joshi V."/>
            <person name="Fowler G."/>
            <person name="Nazareth L."/>
            <person name="Reid J."/>
            <person name="Worley K."/>
            <person name="Petrosino J."/>
            <person name="Highlander S."/>
            <person name="Gibbs R."/>
        </authorList>
    </citation>
    <scope>NUCLEOTIDE SEQUENCE [LARGE SCALE GENOMIC DNA]</scope>
    <source>
        <strain evidence="2 3">ATCC 33926</strain>
    </source>
</reference>
<dbReference type="Gene3D" id="2.180.10.10">
    <property type="entry name" value="RHS repeat-associated core"/>
    <property type="match status" value="1"/>
</dbReference>
<feature type="compositionally biased region" description="Polar residues" evidence="1">
    <location>
        <begin position="88"/>
        <end position="105"/>
    </location>
</feature>
<name>A0AA36XJ25_9NEIS</name>
<evidence type="ECO:0000313" key="2">
    <source>
        <dbReference type="EMBL" id="EGQ73190.1"/>
    </source>
</evidence>
<dbReference type="Proteomes" id="UP000004982">
    <property type="component" value="Unassembled WGS sequence"/>
</dbReference>
<sequence length="158" mass="17497">MAGGAVNRRYTYDKAGNLIQSADQRSGVLHYVYDKIGRIQEARNSQTGRSETFAFDPAHNILDIPTSTPSPVGEGWGEGKTTAPISDDPQTQGRLKSPANPNLTAGNRLKEYNGIEYTYDALGNLIYRQLPDGENQYYQYDLENQLVRAEIKKPAGNT</sequence>
<organism evidence="2 3">
    <name type="scientific">Neisseria macacae ATCC 33926</name>
    <dbReference type="NCBI Taxonomy" id="997348"/>
    <lineage>
        <taxon>Bacteria</taxon>
        <taxon>Pseudomonadati</taxon>
        <taxon>Pseudomonadota</taxon>
        <taxon>Betaproteobacteria</taxon>
        <taxon>Neisseriales</taxon>
        <taxon>Neisseriaceae</taxon>
        <taxon>Neisseria</taxon>
    </lineage>
</organism>
<dbReference type="InterPro" id="IPR006530">
    <property type="entry name" value="YD"/>
</dbReference>
<comment type="caution">
    <text evidence="2">The sequence shown here is derived from an EMBL/GenBank/DDBJ whole genome shotgun (WGS) entry which is preliminary data.</text>
</comment>
<feature type="region of interest" description="Disordered" evidence="1">
    <location>
        <begin position="54"/>
        <end position="105"/>
    </location>
</feature>
<proteinExistence type="predicted"/>
<protein>
    <submittedName>
        <fullName evidence="2">Rhs family protein</fullName>
    </submittedName>
</protein>
<dbReference type="AlphaFoldDB" id="A0AA36XJ25"/>
<accession>A0AA36XJ25</accession>